<dbReference type="OrthoDB" id="1883156at2759"/>
<sequence length="365" mass="38559">MISTRAAAPARSLPAIGARWQAVCSAQPSWRLIQPSSVVRTACKSTAGTGAATPPPSQADAVSPSNPCASLHPADVWASFAENVSGEWEGTTASFSPDGSALPLPEYYVPQAYRDWGVELVDWQSQSSMLATQQDLTATSRRMMPTVGCEADAIAYTQDACKLFDTSARGAAAPTVAADGSFSYGPAGGDMSQADCFKAALEQCLVMQPRRRRLRVVHNLRRVGAAGTWELDSVDLHQERYESPHHGKVELLGCGGGMKGFAGNERLAAEELQGRWAARGVRYLVDGGDCRCHAVSGETWSAEGLAAGALMLLPLKVWSACNIQGDGIGVAAGVLLDEPGSMALVTRKLVAGRLVAAELLTLQRE</sequence>
<dbReference type="AlphaFoldDB" id="A0A9D4Z0F1"/>
<feature type="region of interest" description="Disordered" evidence="1">
    <location>
        <begin position="46"/>
        <end position="66"/>
    </location>
</feature>
<keyword evidence="3" id="KW-1185">Reference proteome</keyword>
<dbReference type="SUPFAM" id="SSF50814">
    <property type="entry name" value="Lipocalins"/>
    <property type="match status" value="1"/>
</dbReference>
<proteinExistence type="predicted"/>
<accession>A0A9D4Z0F1</accession>
<dbReference type="InterPro" id="IPR012674">
    <property type="entry name" value="Calycin"/>
</dbReference>
<organism evidence="2 3">
    <name type="scientific">Chlorella vulgaris</name>
    <name type="common">Green alga</name>
    <dbReference type="NCBI Taxonomy" id="3077"/>
    <lineage>
        <taxon>Eukaryota</taxon>
        <taxon>Viridiplantae</taxon>
        <taxon>Chlorophyta</taxon>
        <taxon>core chlorophytes</taxon>
        <taxon>Trebouxiophyceae</taxon>
        <taxon>Chlorellales</taxon>
        <taxon>Chlorellaceae</taxon>
        <taxon>Chlorella clade</taxon>
        <taxon>Chlorella</taxon>
    </lineage>
</organism>
<evidence type="ECO:0000256" key="1">
    <source>
        <dbReference type="SAM" id="MobiDB-lite"/>
    </source>
</evidence>
<evidence type="ECO:0000313" key="2">
    <source>
        <dbReference type="EMBL" id="KAI3435542.1"/>
    </source>
</evidence>
<protein>
    <submittedName>
        <fullName evidence="2">Uncharacterized protein</fullName>
    </submittedName>
</protein>
<gene>
    <name evidence="2" type="ORF">D9Q98_001607</name>
</gene>
<dbReference type="EMBL" id="SIDB01000002">
    <property type="protein sequence ID" value="KAI3435542.1"/>
    <property type="molecule type" value="Genomic_DNA"/>
</dbReference>
<evidence type="ECO:0000313" key="3">
    <source>
        <dbReference type="Proteomes" id="UP001055712"/>
    </source>
</evidence>
<reference evidence="2" key="1">
    <citation type="journal article" date="2019" name="Plant J.">
        <title>Chlorella vulgaris genome assembly and annotation reveals the molecular basis for metabolic acclimation to high light conditions.</title>
        <authorList>
            <person name="Cecchin M."/>
            <person name="Marcolungo L."/>
            <person name="Rossato M."/>
            <person name="Girolomoni L."/>
            <person name="Cosentino E."/>
            <person name="Cuine S."/>
            <person name="Li-Beisson Y."/>
            <person name="Delledonne M."/>
            <person name="Ballottari M."/>
        </authorList>
    </citation>
    <scope>NUCLEOTIDE SEQUENCE</scope>
    <source>
        <strain evidence="2">211/11P</strain>
    </source>
</reference>
<reference evidence="2" key="2">
    <citation type="submission" date="2020-11" db="EMBL/GenBank/DDBJ databases">
        <authorList>
            <person name="Cecchin M."/>
            <person name="Marcolungo L."/>
            <person name="Rossato M."/>
            <person name="Girolomoni L."/>
            <person name="Cosentino E."/>
            <person name="Cuine S."/>
            <person name="Li-Beisson Y."/>
            <person name="Delledonne M."/>
            <person name="Ballottari M."/>
        </authorList>
    </citation>
    <scope>NUCLEOTIDE SEQUENCE</scope>
    <source>
        <strain evidence="2">211/11P</strain>
        <tissue evidence="2">Whole cell</tissue>
    </source>
</reference>
<comment type="caution">
    <text evidence="2">The sequence shown here is derived from an EMBL/GenBank/DDBJ whole genome shotgun (WGS) entry which is preliminary data.</text>
</comment>
<name>A0A9D4Z0F1_CHLVU</name>
<dbReference type="Proteomes" id="UP001055712">
    <property type="component" value="Unassembled WGS sequence"/>
</dbReference>